<dbReference type="RefSeq" id="XP_008621720.1">
    <property type="nucleotide sequence ID" value="XM_008623498.1"/>
</dbReference>
<reference evidence="4 5" key="1">
    <citation type="submission" date="2012-04" db="EMBL/GenBank/DDBJ databases">
        <title>The Genome Sequence of Saprolegnia declina VS20.</title>
        <authorList>
            <consortium name="The Broad Institute Genome Sequencing Platform"/>
            <person name="Russ C."/>
            <person name="Nusbaum C."/>
            <person name="Tyler B."/>
            <person name="van West P."/>
            <person name="Dieguez-Uribeondo J."/>
            <person name="de Bruijn I."/>
            <person name="Tripathy S."/>
            <person name="Jiang R."/>
            <person name="Young S.K."/>
            <person name="Zeng Q."/>
            <person name="Gargeya S."/>
            <person name="Fitzgerald M."/>
            <person name="Haas B."/>
            <person name="Abouelleil A."/>
            <person name="Alvarado L."/>
            <person name="Arachchi H.M."/>
            <person name="Berlin A."/>
            <person name="Chapman S.B."/>
            <person name="Goldberg J."/>
            <person name="Griggs A."/>
            <person name="Gujja S."/>
            <person name="Hansen M."/>
            <person name="Howarth C."/>
            <person name="Imamovic A."/>
            <person name="Larimer J."/>
            <person name="McCowen C."/>
            <person name="Montmayeur A."/>
            <person name="Murphy C."/>
            <person name="Neiman D."/>
            <person name="Pearson M."/>
            <person name="Priest M."/>
            <person name="Roberts A."/>
            <person name="Saif S."/>
            <person name="Shea T."/>
            <person name="Sisk P."/>
            <person name="Sykes S."/>
            <person name="Wortman J."/>
            <person name="Nusbaum C."/>
            <person name="Birren B."/>
        </authorList>
    </citation>
    <scope>NUCLEOTIDE SEQUENCE [LARGE SCALE GENOMIC DNA]</scope>
    <source>
        <strain evidence="4 5">VS20</strain>
    </source>
</reference>
<protein>
    <recommendedName>
        <fullName evidence="6">F-box domain-containing protein</fullName>
    </recommendedName>
</protein>
<sequence>MVRKPQPLQAVPAVVVEHIAEYVSSPAAFFRLLRAVGASRWTTPLQCAMHLATCMTEDALWPHVSLHDAARAQPDVRSLVGFLRWHPYCRVGQGHLTLLNRLPPSLQPLEALLRSSVWLLLELDGVTVSQIHHVLLHHGHRVQSLVLGLNEPPNVPLTALTLGRLATAIGHCVHATQLHVHIHHPQWRGRDIDPILHRLQDTNIVDFHLHASMFHGDLLSDSGSYALVAWLFQVPVTSFAWLDPEPCHSKELSPAARRLATALAASRTLRTLDLSQSTILLEAFVQRPLPRTLRALRIEYPHAPSLYTTQLKSQLATARIASLDLSWHPSPNVLMLLGPNLAQLTTLNLSHCYLMIRGSRALSPLLPTLRALQHLVLSANDLFDDGIVAILPGLVGCSALETLCLDRNQLTDKSLAATVKTCRLCKQLRHIDLSDNLYTDETVQRLHKKPTVISRVCAI</sequence>
<dbReference type="InParanoid" id="T0PHK8"/>
<accession>T0PHK8</accession>
<dbReference type="Gene3D" id="3.80.10.10">
    <property type="entry name" value="Ribonuclease Inhibitor"/>
    <property type="match status" value="1"/>
</dbReference>
<evidence type="ECO:0000313" key="5">
    <source>
        <dbReference type="Proteomes" id="UP000030762"/>
    </source>
</evidence>
<evidence type="ECO:0000256" key="3">
    <source>
        <dbReference type="ARBA" id="ARBA00023212"/>
    </source>
</evidence>
<name>T0PHK8_SAPDV</name>
<dbReference type="InterPro" id="IPR032675">
    <property type="entry name" value="LRR_dom_sf"/>
</dbReference>
<feature type="non-terminal residue" evidence="4">
    <location>
        <position position="459"/>
    </location>
</feature>
<dbReference type="EMBL" id="JH767364">
    <property type="protein sequence ID" value="EQC24849.1"/>
    <property type="molecule type" value="Genomic_DNA"/>
</dbReference>
<evidence type="ECO:0000256" key="2">
    <source>
        <dbReference type="ARBA" id="ARBA00022490"/>
    </source>
</evidence>
<dbReference type="AlphaFoldDB" id="T0PHK8"/>
<dbReference type="Proteomes" id="UP000030762">
    <property type="component" value="Unassembled WGS sequence"/>
</dbReference>
<dbReference type="InterPro" id="IPR052410">
    <property type="entry name" value="DRC5"/>
</dbReference>
<dbReference type="SUPFAM" id="SSF52047">
    <property type="entry name" value="RNI-like"/>
    <property type="match status" value="1"/>
</dbReference>
<dbReference type="OrthoDB" id="120976at2759"/>
<dbReference type="GO" id="GO:0005856">
    <property type="term" value="C:cytoskeleton"/>
    <property type="evidence" value="ECO:0007669"/>
    <property type="project" value="UniProtKB-SubCell"/>
</dbReference>
<dbReference type="VEuPathDB" id="FungiDB:SDRG_17258"/>
<evidence type="ECO:0000256" key="1">
    <source>
        <dbReference type="ARBA" id="ARBA00004245"/>
    </source>
</evidence>
<dbReference type="OMA" id="CPDASAM"/>
<keyword evidence="5" id="KW-1185">Reference proteome</keyword>
<dbReference type="PANTHER" id="PTHR24107">
    <property type="entry name" value="YNEIN REGULATORY COMPLEX SUBUNIT 5"/>
    <property type="match status" value="1"/>
</dbReference>
<evidence type="ECO:0000313" key="4">
    <source>
        <dbReference type="EMBL" id="EQC24849.1"/>
    </source>
</evidence>
<evidence type="ECO:0008006" key="6">
    <source>
        <dbReference type="Google" id="ProtNLM"/>
    </source>
</evidence>
<keyword evidence="3" id="KW-0206">Cytoskeleton</keyword>
<gene>
    <name evidence="4" type="ORF">SDRG_17258</name>
</gene>
<dbReference type="GeneID" id="19957985"/>
<dbReference type="PANTHER" id="PTHR24107:SF2">
    <property type="entry name" value="NLR FAMILY CARD DOMAIN CONTAINING 3"/>
    <property type="match status" value="1"/>
</dbReference>
<proteinExistence type="predicted"/>
<comment type="subcellular location">
    <subcellularLocation>
        <location evidence="1">Cytoplasm</location>
        <location evidence="1">Cytoskeleton</location>
    </subcellularLocation>
</comment>
<organism evidence="4 5">
    <name type="scientific">Saprolegnia diclina (strain VS20)</name>
    <dbReference type="NCBI Taxonomy" id="1156394"/>
    <lineage>
        <taxon>Eukaryota</taxon>
        <taxon>Sar</taxon>
        <taxon>Stramenopiles</taxon>
        <taxon>Oomycota</taxon>
        <taxon>Saprolegniomycetes</taxon>
        <taxon>Saprolegniales</taxon>
        <taxon>Saprolegniaceae</taxon>
        <taxon>Saprolegnia</taxon>
    </lineage>
</organism>
<keyword evidence="2" id="KW-0963">Cytoplasm</keyword>